<evidence type="ECO:0000313" key="2">
    <source>
        <dbReference type="Proteomes" id="UP000250043"/>
    </source>
</evidence>
<dbReference type="OrthoDB" id="3222453at2759"/>
<dbReference type="Proteomes" id="UP000250043">
    <property type="component" value="Unassembled WGS sequence"/>
</dbReference>
<sequence length="474" mass="51749">MAQQNSCNSYASIYAEQLFPLGYGLPLFGPEPTSPAPLDDVQIGHVGYIAYGCFWPLFNSALTSCGPKDHETFVISNRLRQAVTIINPNILQSSSIRRIETESSAAEGVARFESTGTEGALLILRDIAIRNVLRPSRTTAFYIQRNWKKWYIFATETLSRQAVAPEDLAFVRGVVKTTKWALCAFGEGPQLYSSYSDVGFIQRTGVALSLPRNIQRLYRMGPARVGADLPMLQEVPDPYQNPAWSTSEETLTDSGSPPADQCVFLNYYKLKPRRALLPREVMVAAAEPRDPPSDRDGEHSIGAEVDYGCAVSESYYCPATYVLDYILRHSSAEVAVAHDGDVITLCKGVDFPSDLATFLEERAPNITVDESGMGMLAHNDYILEEPEEMDAPECLDVDAWKSHPRIPGISMTECDNSGARPYSNNVQNCGDTSDVPHCTSDKFSVTKSAGTLGSLGGFSTSSCGVLVSGISCVL</sequence>
<gene>
    <name evidence="1" type="ORF">OBBRIDRAFT_788846</name>
</gene>
<name>A0A8E2DSK2_9APHY</name>
<reference evidence="1 2" key="1">
    <citation type="submission" date="2016-07" db="EMBL/GenBank/DDBJ databases">
        <title>Draft genome of the white-rot fungus Obba rivulosa 3A-2.</title>
        <authorList>
            <consortium name="DOE Joint Genome Institute"/>
            <person name="Miettinen O."/>
            <person name="Riley R."/>
            <person name="Acob R."/>
            <person name="Barry K."/>
            <person name="Cullen D."/>
            <person name="De Vries R."/>
            <person name="Hainaut M."/>
            <person name="Hatakka A."/>
            <person name="Henrissat B."/>
            <person name="Hilden K."/>
            <person name="Kuo R."/>
            <person name="Labutti K."/>
            <person name="Lipzen A."/>
            <person name="Makela M.R."/>
            <person name="Sandor L."/>
            <person name="Spatafora J.W."/>
            <person name="Grigoriev I.V."/>
            <person name="Hibbett D.S."/>
        </authorList>
    </citation>
    <scope>NUCLEOTIDE SEQUENCE [LARGE SCALE GENOMIC DNA]</scope>
    <source>
        <strain evidence="1 2">3A-2</strain>
    </source>
</reference>
<dbReference type="EMBL" id="KV722340">
    <property type="protein sequence ID" value="OCH94844.1"/>
    <property type="molecule type" value="Genomic_DNA"/>
</dbReference>
<organism evidence="1 2">
    <name type="scientific">Obba rivulosa</name>
    <dbReference type="NCBI Taxonomy" id="1052685"/>
    <lineage>
        <taxon>Eukaryota</taxon>
        <taxon>Fungi</taxon>
        <taxon>Dikarya</taxon>
        <taxon>Basidiomycota</taxon>
        <taxon>Agaricomycotina</taxon>
        <taxon>Agaricomycetes</taxon>
        <taxon>Polyporales</taxon>
        <taxon>Gelatoporiaceae</taxon>
        <taxon>Obba</taxon>
    </lineage>
</organism>
<keyword evidence="2" id="KW-1185">Reference proteome</keyword>
<dbReference type="AlphaFoldDB" id="A0A8E2DSK2"/>
<accession>A0A8E2DSK2</accession>
<protein>
    <submittedName>
        <fullName evidence="1">Uncharacterized protein</fullName>
    </submittedName>
</protein>
<proteinExistence type="predicted"/>
<evidence type="ECO:0000313" key="1">
    <source>
        <dbReference type="EMBL" id="OCH94844.1"/>
    </source>
</evidence>